<reference evidence="3 4" key="1">
    <citation type="submission" date="2021-06" db="EMBL/GenBank/DDBJ databases">
        <title>Caerostris extrusa draft genome.</title>
        <authorList>
            <person name="Kono N."/>
            <person name="Arakawa K."/>
        </authorList>
    </citation>
    <scope>NUCLEOTIDE SEQUENCE [LARGE SCALE GENOMIC DNA]</scope>
</reference>
<proteinExistence type="predicted"/>
<dbReference type="InterPro" id="IPR002557">
    <property type="entry name" value="Chitin-bd_dom"/>
</dbReference>
<dbReference type="GO" id="GO:0008061">
    <property type="term" value="F:chitin binding"/>
    <property type="evidence" value="ECO:0007669"/>
    <property type="project" value="InterPro"/>
</dbReference>
<dbReference type="InterPro" id="IPR036508">
    <property type="entry name" value="Chitin-bd_dom_sf"/>
</dbReference>
<feature type="compositionally biased region" description="Acidic residues" evidence="1">
    <location>
        <begin position="145"/>
        <end position="158"/>
    </location>
</feature>
<dbReference type="SMART" id="SM00494">
    <property type="entry name" value="ChtBD2"/>
    <property type="match status" value="1"/>
</dbReference>
<feature type="region of interest" description="Disordered" evidence="1">
    <location>
        <begin position="16"/>
        <end position="266"/>
    </location>
</feature>
<evidence type="ECO:0000313" key="4">
    <source>
        <dbReference type="Proteomes" id="UP001054945"/>
    </source>
</evidence>
<feature type="compositionally biased region" description="Polar residues" evidence="1">
    <location>
        <begin position="49"/>
        <end position="61"/>
    </location>
</feature>
<dbReference type="Proteomes" id="UP001054945">
    <property type="component" value="Unassembled WGS sequence"/>
</dbReference>
<dbReference type="Gene3D" id="2.170.140.10">
    <property type="entry name" value="Chitin binding domain"/>
    <property type="match status" value="1"/>
</dbReference>
<evidence type="ECO:0000259" key="2">
    <source>
        <dbReference type="PROSITE" id="PS50940"/>
    </source>
</evidence>
<dbReference type="Pfam" id="PF01607">
    <property type="entry name" value="CBM_14"/>
    <property type="match status" value="1"/>
</dbReference>
<feature type="compositionally biased region" description="Basic and acidic residues" evidence="1">
    <location>
        <begin position="65"/>
        <end position="77"/>
    </location>
</feature>
<comment type="caution">
    <text evidence="3">The sequence shown here is derived from an EMBL/GenBank/DDBJ whole genome shotgun (WGS) entry which is preliminary data.</text>
</comment>
<dbReference type="PROSITE" id="PS50940">
    <property type="entry name" value="CHIT_BIND_II"/>
    <property type="match status" value="1"/>
</dbReference>
<sequence length="369" mass="41271">MELLQLLQQLGANQIQDKLQGKESVEATSTLSPTLPGYRSPNRRRTSAPEATTANTENLFNQYAKPDRSAKSDDKAPVSRVTVRPRGPQYRNSASEAVDAGSDDDNDEEEDISPTSPSGENSRDAFEFPFVYHTPSRHRSKSTTEVEEVLEDYEDDYDPTTTTTSTAKPTPARRVVIKVRPVPGEGKRRNTARPSTNDKENRRNNYVLAQTVGVRRVVRPNVLEEQTTKEEPTPKTTTQRAKPATRPPSPRTTQAQRFRGPPKPKELIVLPTGRPAVPATTRRYTPYRAEPREPALALLPDGRITCLRRGVYPHPKDCSRFLVCVPAEQNEDEYDGFIHDCPKNTLFIDSKGRCVPGDRSTCSNTAEEE</sequence>
<accession>A0AAV4XX55</accession>
<feature type="domain" description="Chitin-binding type-2" evidence="2">
    <location>
        <begin position="303"/>
        <end position="364"/>
    </location>
</feature>
<dbReference type="AlphaFoldDB" id="A0AAV4XX55"/>
<feature type="compositionally biased region" description="Low complexity" evidence="1">
    <location>
        <begin position="159"/>
        <end position="170"/>
    </location>
</feature>
<feature type="compositionally biased region" description="Acidic residues" evidence="1">
    <location>
        <begin position="101"/>
        <end position="112"/>
    </location>
</feature>
<protein>
    <submittedName>
        <fullName evidence="3">Chitotriosidase-1</fullName>
    </submittedName>
</protein>
<evidence type="ECO:0000313" key="3">
    <source>
        <dbReference type="EMBL" id="GIY98464.1"/>
    </source>
</evidence>
<evidence type="ECO:0000256" key="1">
    <source>
        <dbReference type="SAM" id="MobiDB-lite"/>
    </source>
</evidence>
<gene>
    <name evidence="3" type="primary">CHIT1_5</name>
    <name evidence="3" type="ORF">CEXT_345771</name>
</gene>
<dbReference type="EMBL" id="BPLR01018296">
    <property type="protein sequence ID" value="GIY98464.1"/>
    <property type="molecule type" value="Genomic_DNA"/>
</dbReference>
<dbReference type="SUPFAM" id="SSF57625">
    <property type="entry name" value="Invertebrate chitin-binding proteins"/>
    <property type="match status" value="1"/>
</dbReference>
<keyword evidence="4" id="KW-1185">Reference proteome</keyword>
<dbReference type="GO" id="GO:0005576">
    <property type="term" value="C:extracellular region"/>
    <property type="evidence" value="ECO:0007669"/>
    <property type="project" value="InterPro"/>
</dbReference>
<organism evidence="3 4">
    <name type="scientific">Caerostris extrusa</name>
    <name type="common">Bark spider</name>
    <name type="synonym">Caerostris bankana</name>
    <dbReference type="NCBI Taxonomy" id="172846"/>
    <lineage>
        <taxon>Eukaryota</taxon>
        <taxon>Metazoa</taxon>
        <taxon>Ecdysozoa</taxon>
        <taxon>Arthropoda</taxon>
        <taxon>Chelicerata</taxon>
        <taxon>Arachnida</taxon>
        <taxon>Araneae</taxon>
        <taxon>Araneomorphae</taxon>
        <taxon>Entelegynae</taxon>
        <taxon>Araneoidea</taxon>
        <taxon>Araneidae</taxon>
        <taxon>Caerostris</taxon>
    </lineage>
</organism>
<name>A0AAV4XX55_CAEEX</name>